<feature type="compositionally biased region" description="Gly residues" evidence="2">
    <location>
        <begin position="94"/>
        <end position="103"/>
    </location>
</feature>
<sequence length="597" mass="65814">MKTSRKSSVSSKKLSSASSVTSNNSNDGEKLNRTTTRSQLLETRKIMRSGSDEFKGPVTLDVAPVADVTCGGDGSALNRSQSMSDIAGGEGRDSGAGAGGGASGLQPLNSTTLDVAKSAERLMMSGYAYDISETYPVGHPLEQFQLQNVSNAINQMSEVVDGKPTVGPDVGVGNPGVSVGTEVNNVMNMTPGMVPGSGVGGGGDVGGSMSRGFAGPTEALHLTLMLRRTLSELDSKNKHLNESNREKLQLHSEVEKVKLRLERLQLESEDLQRRTLSAEDNARRIIEEEKDGVNAAVARANAAEKRFEILVDWSRNEESKRLEMEEWRSSALQKMEETERSYSAQINALNHEVGVLGEALESSNLTNQRLKKDLETREAKLLDTTKRLAVSEELSRSSTSECSALKSLSSKLEIELEGTRSRLKTVERERANELTKVEEELKSLNVEIRRLSSEKDDAERGRREEEKRHGEERRRLEGEVGGRQKEVEGMRRQVKNLEGRVEGFSKNEKGLEARLDALLQENEIMKRKVWEGEKSRREADDLAARSERRVKELLGKNEELNRIIDGLEEEGGGKRRSMASGVGTSPSLLRYDVKPLY</sequence>
<keyword evidence="1" id="KW-0175">Coiled coil</keyword>
<feature type="region of interest" description="Disordered" evidence="2">
    <location>
        <begin position="1"/>
        <end position="57"/>
    </location>
</feature>
<evidence type="ECO:0000256" key="2">
    <source>
        <dbReference type="SAM" id="MobiDB-lite"/>
    </source>
</evidence>
<dbReference type="EMBL" id="BRXX01000276">
    <property type="protein sequence ID" value="GMI02136.1"/>
    <property type="molecule type" value="Genomic_DNA"/>
</dbReference>
<feature type="coiled-coil region" evidence="1">
    <location>
        <begin position="240"/>
        <end position="281"/>
    </location>
</feature>
<evidence type="ECO:0000313" key="4">
    <source>
        <dbReference type="Proteomes" id="UP001165160"/>
    </source>
</evidence>
<feature type="compositionally biased region" description="Low complexity" evidence="2">
    <location>
        <begin position="1"/>
        <end position="25"/>
    </location>
</feature>
<evidence type="ECO:0000313" key="3">
    <source>
        <dbReference type="EMBL" id="GMI02136.1"/>
    </source>
</evidence>
<feature type="region of interest" description="Disordered" evidence="2">
    <location>
        <begin position="566"/>
        <end position="587"/>
    </location>
</feature>
<proteinExistence type="predicted"/>
<feature type="region of interest" description="Disordered" evidence="2">
    <location>
        <begin position="453"/>
        <end position="488"/>
    </location>
</feature>
<feature type="compositionally biased region" description="Basic and acidic residues" evidence="2">
    <location>
        <begin position="42"/>
        <end position="55"/>
    </location>
</feature>
<dbReference type="AlphaFoldDB" id="A0A9W7C9J6"/>
<gene>
    <name evidence="3" type="ORF">TrVE_jg2513</name>
</gene>
<dbReference type="Proteomes" id="UP001165160">
    <property type="component" value="Unassembled WGS sequence"/>
</dbReference>
<comment type="caution">
    <text evidence="3">The sequence shown here is derived from an EMBL/GenBank/DDBJ whole genome shotgun (WGS) entry which is preliminary data.</text>
</comment>
<name>A0A9W7C9J6_9STRA</name>
<organism evidence="3 4">
    <name type="scientific">Triparma verrucosa</name>
    <dbReference type="NCBI Taxonomy" id="1606542"/>
    <lineage>
        <taxon>Eukaryota</taxon>
        <taxon>Sar</taxon>
        <taxon>Stramenopiles</taxon>
        <taxon>Ochrophyta</taxon>
        <taxon>Bolidophyceae</taxon>
        <taxon>Parmales</taxon>
        <taxon>Triparmaceae</taxon>
        <taxon>Triparma</taxon>
    </lineage>
</organism>
<feature type="region of interest" description="Disordered" evidence="2">
    <location>
        <begin position="73"/>
        <end position="109"/>
    </location>
</feature>
<protein>
    <submittedName>
        <fullName evidence="3">Uncharacterized protein</fullName>
    </submittedName>
</protein>
<keyword evidence="4" id="KW-1185">Reference proteome</keyword>
<reference evidence="4" key="1">
    <citation type="journal article" date="2023" name="Commun. Biol.">
        <title>Genome analysis of Parmales, the sister group of diatoms, reveals the evolutionary specialization of diatoms from phago-mixotrophs to photoautotrophs.</title>
        <authorList>
            <person name="Ban H."/>
            <person name="Sato S."/>
            <person name="Yoshikawa S."/>
            <person name="Yamada K."/>
            <person name="Nakamura Y."/>
            <person name="Ichinomiya M."/>
            <person name="Sato N."/>
            <person name="Blanc-Mathieu R."/>
            <person name="Endo H."/>
            <person name="Kuwata A."/>
            <person name="Ogata H."/>
        </authorList>
    </citation>
    <scope>NUCLEOTIDE SEQUENCE [LARGE SCALE GENOMIC DNA]</scope>
    <source>
        <strain evidence="4">NIES 3699</strain>
    </source>
</reference>
<accession>A0A9W7C9J6</accession>
<evidence type="ECO:0000256" key="1">
    <source>
        <dbReference type="SAM" id="Coils"/>
    </source>
</evidence>